<dbReference type="GO" id="GO:0030276">
    <property type="term" value="F:clathrin binding"/>
    <property type="evidence" value="ECO:0007669"/>
    <property type="project" value="TreeGrafter"/>
</dbReference>
<dbReference type="SUPFAM" id="SSF103657">
    <property type="entry name" value="BAR/IMD domain-like"/>
    <property type="match status" value="1"/>
</dbReference>
<dbReference type="EMBL" id="HBEO01025991">
    <property type="protein sequence ID" value="CAD8497049.1"/>
    <property type="molecule type" value="Transcribed_RNA"/>
</dbReference>
<name>A0A7S0HR51_9CRYP</name>
<feature type="compositionally biased region" description="Polar residues" evidence="2">
    <location>
        <begin position="334"/>
        <end position="346"/>
    </location>
</feature>
<evidence type="ECO:0008006" key="4">
    <source>
        <dbReference type="Google" id="ProtNLM"/>
    </source>
</evidence>
<sequence>MVKDQVPWTSLAMEFLKKGVQAAKKVGSQAVSQLMDAVDENSTASLSLGTSSNDVEFEAGVKHFMTLNNSLKQIGTKAQALIQSIRSQGQNALGVVELVEASLEMEFGEDSMWTNAAYKLRNLNQQIDGKFNQQLCTLLQRDILDKISAELETNSQTKLLIDQRRSMKEPSKAEADDALHKLAAIIRRRNMLLAHLVTVFMSHQYNYYVRLADQCQHLRQLTVECKELLNGASGDANTPPPQSSSSNHVQPNPPMPKEQSPGPNGKSAAPSQVPEAPAPAPDKEQEIASARPPAEEKPARGDAKEADLLSMLDSDQPAEADKPSNDGGARRLSQEGSYGESKQQGTADLLGEATSATPQSTDLLGDLLSAPQVSSAPSKPQDDLLGDFTSSAPSRAAAKPSGPSDDLLDFSSTKTAAPVDPLADFFGDSGQTSSSKANKDPIFDVFNNSDMLGGMSNGNSPVVGGDEEPLKPVAKGSRFRAGDEFKGTGTNREELQKQFELHIAEKAQAKAEEVRRQEEEKKNYEDMKFQAQDMVDKKIVSWAGPKHNRKNLRAMLASFDTVLWDEAKTKWKTVGLHELVMPSDVKKIHRKAILIVHPDKVHNASIEAKILAEQVHAVLHEALETFRKQESC</sequence>
<evidence type="ECO:0000313" key="3">
    <source>
        <dbReference type="EMBL" id="CAD8497049.1"/>
    </source>
</evidence>
<dbReference type="GO" id="GO:0072318">
    <property type="term" value="P:clathrin coat disassembly"/>
    <property type="evidence" value="ECO:0007669"/>
    <property type="project" value="TreeGrafter"/>
</dbReference>
<accession>A0A7S0HR51</accession>
<dbReference type="PANTHER" id="PTHR23172">
    <property type="entry name" value="AUXILIN/CYCLIN G-ASSOCIATED KINASE-RELATED"/>
    <property type="match status" value="1"/>
</dbReference>
<protein>
    <recommendedName>
        <fullName evidence="4">J domain-containing protein</fullName>
    </recommendedName>
</protein>
<feature type="coiled-coil region" evidence="1">
    <location>
        <begin position="492"/>
        <end position="534"/>
    </location>
</feature>
<feature type="compositionally biased region" description="Basic and acidic residues" evidence="2">
    <location>
        <begin position="293"/>
        <end position="307"/>
    </location>
</feature>
<proteinExistence type="predicted"/>
<dbReference type="SUPFAM" id="SSF46565">
    <property type="entry name" value="Chaperone J-domain"/>
    <property type="match status" value="1"/>
</dbReference>
<organism evidence="3">
    <name type="scientific">Hanusia phi</name>
    <dbReference type="NCBI Taxonomy" id="3032"/>
    <lineage>
        <taxon>Eukaryota</taxon>
        <taxon>Cryptophyceae</taxon>
        <taxon>Pyrenomonadales</taxon>
        <taxon>Geminigeraceae</taxon>
        <taxon>Hanusia</taxon>
    </lineage>
</organism>
<feature type="region of interest" description="Disordered" evidence="2">
    <location>
        <begin position="232"/>
        <end position="442"/>
    </location>
</feature>
<evidence type="ECO:0000256" key="2">
    <source>
        <dbReference type="SAM" id="MobiDB-lite"/>
    </source>
</evidence>
<evidence type="ECO:0000256" key="1">
    <source>
        <dbReference type="SAM" id="Coils"/>
    </source>
</evidence>
<reference evidence="3" key="1">
    <citation type="submission" date="2021-01" db="EMBL/GenBank/DDBJ databases">
        <authorList>
            <person name="Corre E."/>
            <person name="Pelletier E."/>
            <person name="Niang G."/>
            <person name="Scheremetjew M."/>
            <person name="Finn R."/>
            <person name="Kale V."/>
            <person name="Holt S."/>
            <person name="Cochrane G."/>
            <person name="Meng A."/>
            <person name="Brown T."/>
            <person name="Cohen L."/>
        </authorList>
    </citation>
    <scope>NUCLEOTIDE SEQUENCE</scope>
    <source>
        <strain evidence="3">CCMP325</strain>
    </source>
</reference>
<dbReference type="InterPro" id="IPR036869">
    <property type="entry name" value="J_dom_sf"/>
</dbReference>
<dbReference type="GO" id="GO:0031982">
    <property type="term" value="C:vesicle"/>
    <property type="evidence" value="ECO:0007669"/>
    <property type="project" value="TreeGrafter"/>
</dbReference>
<feature type="compositionally biased region" description="Basic and acidic residues" evidence="2">
    <location>
        <begin position="319"/>
        <end position="333"/>
    </location>
</feature>
<gene>
    <name evidence="3" type="ORF">HPHI1048_LOCUS17480</name>
</gene>
<dbReference type="PANTHER" id="PTHR23172:SF19">
    <property type="entry name" value="J DOMAIN-CONTAINING PROTEIN"/>
    <property type="match status" value="1"/>
</dbReference>
<dbReference type="Gene3D" id="1.10.287.110">
    <property type="entry name" value="DnaJ domain"/>
    <property type="match status" value="1"/>
</dbReference>
<dbReference type="GO" id="GO:0072583">
    <property type="term" value="P:clathrin-dependent endocytosis"/>
    <property type="evidence" value="ECO:0007669"/>
    <property type="project" value="TreeGrafter"/>
</dbReference>
<dbReference type="AlphaFoldDB" id="A0A7S0HR51"/>
<keyword evidence="1" id="KW-0175">Coiled coil</keyword>
<feature type="compositionally biased region" description="Low complexity" evidence="2">
    <location>
        <begin position="390"/>
        <end position="404"/>
    </location>
</feature>
<dbReference type="GO" id="GO:0005737">
    <property type="term" value="C:cytoplasm"/>
    <property type="evidence" value="ECO:0007669"/>
    <property type="project" value="TreeGrafter"/>
</dbReference>
<dbReference type="InterPro" id="IPR027267">
    <property type="entry name" value="AH/BAR_dom_sf"/>
</dbReference>